<dbReference type="AlphaFoldDB" id="A0A941EIW5"/>
<evidence type="ECO:0000259" key="2">
    <source>
        <dbReference type="PROSITE" id="PS50965"/>
    </source>
</evidence>
<dbReference type="Proteomes" id="UP000675781">
    <property type="component" value="Unassembled WGS sequence"/>
</dbReference>
<name>A0A941EIW5_9ACTN</name>
<keyword evidence="1" id="KW-0812">Transmembrane</keyword>
<feature type="transmembrane region" description="Helical" evidence="1">
    <location>
        <begin position="61"/>
        <end position="81"/>
    </location>
</feature>
<feature type="domain" description="NERD" evidence="2">
    <location>
        <begin position="92"/>
        <end position="208"/>
    </location>
</feature>
<dbReference type="InterPro" id="IPR011528">
    <property type="entry name" value="NERD"/>
</dbReference>
<keyword evidence="1" id="KW-1133">Transmembrane helix</keyword>
<keyword evidence="4" id="KW-1185">Reference proteome</keyword>
<comment type="caution">
    <text evidence="3">The sequence shown here is derived from an EMBL/GenBank/DDBJ whole genome shotgun (WGS) entry which is preliminary data.</text>
</comment>
<dbReference type="PROSITE" id="PS50965">
    <property type="entry name" value="NERD"/>
    <property type="match status" value="1"/>
</dbReference>
<evidence type="ECO:0000313" key="3">
    <source>
        <dbReference type="EMBL" id="MBR7831638.1"/>
    </source>
</evidence>
<dbReference type="RefSeq" id="WP_212526172.1">
    <property type="nucleotide sequence ID" value="NZ_JAGSOG010000001.1"/>
</dbReference>
<reference evidence="3" key="1">
    <citation type="submission" date="2021-04" db="EMBL/GenBank/DDBJ databases">
        <title>Genome based classification of Actinospica acidithermotolerans sp. nov., an actinobacterium isolated from an Indonesian hot spring.</title>
        <authorList>
            <person name="Kusuma A.B."/>
            <person name="Putra K.E."/>
            <person name="Nafisah S."/>
            <person name="Loh J."/>
            <person name="Nouioui I."/>
            <person name="Goodfellow M."/>
        </authorList>
    </citation>
    <scope>NUCLEOTIDE SEQUENCE</scope>
    <source>
        <strain evidence="3">CSCA 57</strain>
    </source>
</reference>
<feature type="transmembrane region" description="Helical" evidence="1">
    <location>
        <begin position="36"/>
        <end position="55"/>
    </location>
</feature>
<organism evidence="3 4">
    <name type="scientific">Actinospica durhamensis</name>
    <dbReference type="NCBI Taxonomy" id="1508375"/>
    <lineage>
        <taxon>Bacteria</taxon>
        <taxon>Bacillati</taxon>
        <taxon>Actinomycetota</taxon>
        <taxon>Actinomycetes</taxon>
        <taxon>Catenulisporales</taxon>
        <taxon>Actinospicaceae</taxon>
        <taxon>Actinospica</taxon>
    </lineage>
</organism>
<evidence type="ECO:0000256" key="1">
    <source>
        <dbReference type="SAM" id="Phobius"/>
    </source>
</evidence>
<dbReference type="EMBL" id="JAGSOG010000001">
    <property type="protein sequence ID" value="MBR7831638.1"/>
    <property type="molecule type" value="Genomic_DNA"/>
</dbReference>
<gene>
    <name evidence="3" type="ORF">KDL01_00100</name>
</gene>
<evidence type="ECO:0000313" key="4">
    <source>
        <dbReference type="Proteomes" id="UP000675781"/>
    </source>
</evidence>
<proteinExistence type="predicted"/>
<keyword evidence="1" id="KW-0472">Membrane</keyword>
<accession>A0A941EIW5</accession>
<sequence length="259" mass="27650">MPGRAAGESRPRAAGASLRSEYEDGRRQWAARRRRTVFLSALWWAPAAVVIGLLAGIGTHYAAFGLLVTVLALAGVMDVAFRRPESLDRIKARADAESSTARTLSLLKVRGGGFALHDRLFGSSGEPFEVEHLVVSPRGVFLVDSKEWHGFDVRLLGTELYVNHVHQGTALKDMVAHAQALGEALTAAAGADEEVGVVSVSCVLAVHAAGLTGTPRVMGGVIVVRPEQLVAVLRSPDLRWSPGATKHVLDAAEYLLPPR</sequence>
<protein>
    <submittedName>
        <fullName evidence="3">NERD domain-containing protein</fullName>
    </submittedName>
</protein>
<dbReference type="Pfam" id="PF08378">
    <property type="entry name" value="NERD"/>
    <property type="match status" value="1"/>
</dbReference>